<evidence type="ECO:0000256" key="2">
    <source>
        <dbReference type="ARBA" id="ARBA00004443"/>
    </source>
</evidence>
<dbReference type="OrthoDB" id="10250268at2759"/>
<keyword evidence="9" id="KW-0472">Membrane</keyword>
<dbReference type="InterPro" id="IPR007741">
    <property type="entry name" value="Ribosomal_mL43/mS25/NADH_DH"/>
</dbReference>
<keyword evidence="5" id="KW-0679">Respiratory chain</keyword>
<evidence type="ECO:0000256" key="3">
    <source>
        <dbReference type="ARBA" id="ARBA00008939"/>
    </source>
</evidence>
<keyword evidence="4" id="KW-0813">Transport</keyword>
<dbReference type="STRING" id="71784.A0A1Y2AYJ9"/>
<evidence type="ECO:0000313" key="12">
    <source>
        <dbReference type="Proteomes" id="UP000193986"/>
    </source>
</evidence>
<dbReference type="EMBL" id="MCFC01000037">
    <property type="protein sequence ID" value="ORY27642.1"/>
    <property type="molecule type" value="Genomic_DNA"/>
</dbReference>
<dbReference type="Gene3D" id="3.40.30.10">
    <property type="entry name" value="Glutaredoxin"/>
    <property type="match status" value="1"/>
</dbReference>
<keyword evidence="6" id="KW-0999">Mitochondrion inner membrane</keyword>
<accession>A0A1Y2AYJ9</accession>
<sequence>MSFPKQLPAAVKELRLHLCQTSEASQGLRKFIQSQYPSIKTAHPNLKVLIREASGVEPKAFVRFERGAESQTSLANLSEKDVASALSTLVSSQTPGKA</sequence>
<comment type="caution">
    <text evidence="11">The sequence shown here is derived from an EMBL/GenBank/DDBJ whole genome shotgun (WGS) entry which is preliminary data.</text>
</comment>
<comment type="subcellular location">
    <subcellularLocation>
        <location evidence="2">Mitochondrion inner membrane</location>
        <topology evidence="2">Peripheral membrane protein</topology>
        <orientation evidence="2">Matrix side</orientation>
    </subcellularLocation>
</comment>
<dbReference type="SUPFAM" id="SSF52833">
    <property type="entry name" value="Thioredoxin-like"/>
    <property type="match status" value="1"/>
</dbReference>
<comment type="similarity">
    <text evidence="3">Belongs to the complex I NDUFA2 subunit family.</text>
</comment>
<proteinExistence type="inferred from homology"/>
<dbReference type="PANTHER" id="PTHR12878:SF0">
    <property type="entry name" value="NADH DEHYDROGENASE [UBIQUINONE] 1 ALPHA SUBCOMPLEX SUBUNIT 2"/>
    <property type="match status" value="1"/>
</dbReference>
<dbReference type="AlphaFoldDB" id="A0A1Y2AYJ9"/>
<comment type="function">
    <text evidence="1">Accessory subunit of the mitochondrial membrane respiratory chain NADH dehydrogenase (Complex I), that is believed not to be involved in catalysis. Complex I functions in the transfer of electrons from NADH to the respiratory chain. The immediate electron acceptor for the enzyme is believed to be ubiquinone.</text>
</comment>
<dbReference type="Pfam" id="PF05047">
    <property type="entry name" value="L51_S25_CI-B8"/>
    <property type="match status" value="1"/>
</dbReference>
<evidence type="ECO:0000256" key="5">
    <source>
        <dbReference type="ARBA" id="ARBA00022660"/>
    </source>
</evidence>
<evidence type="ECO:0000259" key="10">
    <source>
        <dbReference type="SMART" id="SM00916"/>
    </source>
</evidence>
<reference evidence="11 12" key="1">
    <citation type="submission" date="2016-07" db="EMBL/GenBank/DDBJ databases">
        <title>Pervasive Adenine N6-methylation of Active Genes in Fungi.</title>
        <authorList>
            <consortium name="DOE Joint Genome Institute"/>
            <person name="Mondo S.J."/>
            <person name="Dannebaum R.O."/>
            <person name="Kuo R.C."/>
            <person name="Labutti K."/>
            <person name="Haridas S."/>
            <person name="Kuo A."/>
            <person name="Salamov A."/>
            <person name="Ahrendt S.R."/>
            <person name="Lipzen A."/>
            <person name="Sullivan W."/>
            <person name="Andreopoulos W.B."/>
            <person name="Clum A."/>
            <person name="Lindquist E."/>
            <person name="Daum C."/>
            <person name="Ramamoorthy G.K."/>
            <person name="Gryganskyi A."/>
            <person name="Culley D."/>
            <person name="Magnuson J.K."/>
            <person name="James T.Y."/>
            <person name="O'Malley M.A."/>
            <person name="Stajich J.E."/>
            <person name="Spatafora J.W."/>
            <person name="Visel A."/>
            <person name="Grigoriev I.V."/>
        </authorList>
    </citation>
    <scope>NUCLEOTIDE SEQUENCE [LARGE SCALE GENOMIC DNA]</scope>
    <source>
        <strain evidence="11 12">68-887.2</strain>
    </source>
</reference>
<gene>
    <name evidence="11" type="ORF">BCR39DRAFT_537594</name>
</gene>
<dbReference type="PANTHER" id="PTHR12878">
    <property type="entry name" value="NADH-UBIQUINONE OXIDOREDUCTASE B8 SUBUNIT"/>
    <property type="match status" value="1"/>
</dbReference>
<dbReference type="PIRSF" id="PIRSF005822">
    <property type="entry name" value="NDUA2"/>
    <property type="match status" value="1"/>
</dbReference>
<feature type="domain" description="Ribosomal protein/NADH dehydrogenase" evidence="10">
    <location>
        <begin position="20"/>
        <end position="93"/>
    </location>
</feature>
<evidence type="ECO:0000313" key="11">
    <source>
        <dbReference type="EMBL" id="ORY27642.1"/>
    </source>
</evidence>
<evidence type="ECO:0000256" key="9">
    <source>
        <dbReference type="ARBA" id="ARBA00023136"/>
    </source>
</evidence>
<keyword evidence="12" id="KW-1185">Reference proteome</keyword>
<dbReference type="Proteomes" id="UP000193986">
    <property type="component" value="Unassembled WGS sequence"/>
</dbReference>
<keyword evidence="8" id="KW-0496">Mitochondrion</keyword>
<dbReference type="SMART" id="SM00916">
    <property type="entry name" value="L51_S25_CI-B8"/>
    <property type="match status" value="1"/>
</dbReference>
<dbReference type="InterPro" id="IPR036249">
    <property type="entry name" value="Thioredoxin-like_sf"/>
</dbReference>
<evidence type="ECO:0000256" key="4">
    <source>
        <dbReference type="ARBA" id="ARBA00022448"/>
    </source>
</evidence>
<evidence type="ECO:0000256" key="6">
    <source>
        <dbReference type="ARBA" id="ARBA00022792"/>
    </source>
</evidence>
<evidence type="ECO:0000256" key="7">
    <source>
        <dbReference type="ARBA" id="ARBA00022982"/>
    </source>
</evidence>
<name>A0A1Y2AYJ9_9TREE</name>
<keyword evidence="7" id="KW-0249">Electron transport</keyword>
<evidence type="ECO:0000256" key="8">
    <source>
        <dbReference type="ARBA" id="ARBA00023128"/>
    </source>
</evidence>
<protein>
    <submittedName>
        <fullName evidence="11">Thioredoxin-like protein</fullName>
    </submittedName>
</protein>
<dbReference type="InterPro" id="IPR016464">
    <property type="entry name" value="NADH_Ub_cplx-1_asu_su-2"/>
</dbReference>
<evidence type="ECO:0000256" key="1">
    <source>
        <dbReference type="ARBA" id="ARBA00003195"/>
    </source>
</evidence>
<dbReference type="InParanoid" id="A0A1Y2AYJ9"/>
<organism evidence="11 12">
    <name type="scientific">Naematelia encephala</name>
    <dbReference type="NCBI Taxonomy" id="71784"/>
    <lineage>
        <taxon>Eukaryota</taxon>
        <taxon>Fungi</taxon>
        <taxon>Dikarya</taxon>
        <taxon>Basidiomycota</taxon>
        <taxon>Agaricomycotina</taxon>
        <taxon>Tremellomycetes</taxon>
        <taxon>Tremellales</taxon>
        <taxon>Naemateliaceae</taxon>
        <taxon>Naematelia</taxon>
    </lineage>
</organism>
<dbReference type="GO" id="GO:0005743">
    <property type="term" value="C:mitochondrial inner membrane"/>
    <property type="evidence" value="ECO:0007669"/>
    <property type="project" value="UniProtKB-SubCell"/>
</dbReference>